<feature type="domain" description="Metallo-beta-lactamase" evidence="1">
    <location>
        <begin position="16"/>
        <end position="197"/>
    </location>
</feature>
<dbReference type="RefSeq" id="WP_010966651.1">
    <property type="nucleotide sequence ID" value="NC_003030.1"/>
</dbReference>
<accession>Q97DU1</accession>
<dbReference type="KEGG" id="cac:CA_C3380"/>
<protein>
    <submittedName>
        <fullName evidence="2">Metallo-beta-lactamase superfamily hydrolase</fullName>
    </submittedName>
</protein>
<dbReference type="SUPFAM" id="SSF56281">
    <property type="entry name" value="Metallo-hydrolase/oxidoreductase"/>
    <property type="match status" value="1"/>
</dbReference>
<dbReference type="CDD" id="cd07721">
    <property type="entry name" value="yflN-like_MBL-fold"/>
    <property type="match status" value="1"/>
</dbReference>
<dbReference type="InterPro" id="IPR036866">
    <property type="entry name" value="RibonucZ/Hydroxyglut_hydro"/>
</dbReference>
<evidence type="ECO:0000259" key="1">
    <source>
        <dbReference type="SMART" id="SM00849"/>
    </source>
</evidence>
<dbReference type="OrthoDB" id="9761531at2"/>
<dbReference type="PATRIC" id="fig|272562.8.peg.3561"/>
<dbReference type="SMART" id="SM00849">
    <property type="entry name" value="Lactamase_B"/>
    <property type="match status" value="1"/>
</dbReference>
<name>Q97DU1_CLOAB</name>
<evidence type="ECO:0000313" key="2">
    <source>
        <dbReference type="EMBL" id="AAK81311.1"/>
    </source>
</evidence>
<dbReference type="HOGENOM" id="CLU_030571_2_4_9"/>
<sequence length="216" mass="24727">MKEIINNVYMLDGTNSSHVYLIKQNGNNILIDTGMVGLFKKIESELNSVDLNIKDINNILLTHHDIDHIGNAKMLQKASGAKLWISKEDMPYACGKLKRKGVKRIIQTLIRQEALSDINTYEEGQKFSKAYIIKTPGHTPGHVSVLYENVLFSGDLFKVKDKSIKLLPRFMNYSEEEIVKSIKALKKLKFEWICPSHGKPISAKEKSWTDFVERYQ</sequence>
<proteinExistence type="predicted"/>
<dbReference type="InterPro" id="IPR001279">
    <property type="entry name" value="Metallo-B-lactamas"/>
</dbReference>
<organism evidence="2 3">
    <name type="scientific">Clostridium acetobutylicum (strain ATCC 824 / DSM 792 / JCM 1419 / IAM 19013 / LMG 5710 / NBRC 13948 / NRRL B-527 / VKM B-1787 / 2291 / W)</name>
    <dbReference type="NCBI Taxonomy" id="272562"/>
    <lineage>
        <taxon>Bacteria</taxon>
        <taxon>Bacillati</taxon>
        <taxon>Bacillota</taxon>
        <taxon>Clostridia</taxon>
        <taxon>Eubacteriales</taxon>
        <taxon>Clostridiaceae</taxon>
        <taxon>Clostridium</taxon>
    </lineage>
</organism>
<dbReference type="GeneID" id="44999874"/>
<dbReference type="PIR" id="D97315">
    <property type="entry name" value="D97315"/>
</dbReference>
<dbReference type="PANTHER" id="PTHR42951:SF17">
    <property type="entry name" value="METALLO-BETA-LACTAMASE DOMAIN-CONTAINING PROTEIN"/>
    <property type="match status" value="1"/>
</dbReference>
<dbReference type="PANTHER" id="PTHR42951">
    <property type="entry name" value="METALLO-BETA-LACTAMASE DOMAIN-CONTAINING"/>
    <property type="match status" value="1"/>
</dbReference>
<dbReference type="Pfam" id="PF00753">
    <property type="entry name" value="Lactamase_B"/>
    <property type="match status" value="1"/>
</dbReference>
<dbReference type="InterPro" id="IPR050855">
    <property type="entry name" value="NDM-1-like"/>
</dbReference>
<keyword evidence="3" id="KW-1185">Reference proteome</keyword>
<evidence type="ECO:0000313" key="3">
    <source>
        <dbReference type="Proteomes" id="UP000000814"/>
    </source>
</evidence>
<dbReference type="eggNOG" id="COG0491">
    <property type="taxonomic scope" value="Bacteria"/>
</dbReference>
<dbReference type="GO" id="GO:0016787">
    <property type="term" value="F:hydrolase activity"/>
    <property type="evidence" value="ECO:0007669"/>
    <property type="project" value="UniProtKB-KW"/>
</dbReference>
<gene>
    <name evidence="2" type="ordered locus">CA_C3380</name>
</gene>
<dbReference type="Proteomes" id="UP000000814">
    <property type="component" value="Chromosome"/>
</dbReference>
<dbReference type="STRING" id="272562.CA_C3380"/>
<dbReference type="Gene3D" id="3.60.15.10">
    <property type="entry name" value="Ribonuclease Z/Hydroxyacylglutathione hydrolase-like"/>
    <property type="match status" value="1"/>
</dbReference>
<reference evidence="2 3" key="1">
    <citation type="journal article" date="2001" name="J. Bacteriol.">
        <title>Genome sequence and comparative analysis of the solvent-producing bacterium Clostridium acetobutylicum.</title>
        <authorList>
            <person name="Nolling J."/>
            <person name="Breton G."/>
            <person name="Omelchenko M.V."/>
            <person name="Makarova K.S."/>
            <person name="Zeng Q."/>
            <person name="Gibson R."/>
            <person name="Lee H.M."/>
            <person name="Dubois J."/>
            <person name="Qiu D."/>
            <person name="Hitti J."/>
            <person name="Wolf Y.I."/>
            <person name="Tatusov R.L."/>
            <person name="Sabathe F."/>
            <person name="Doucette-Stamm L."/>
            <person name="Soucaille P."/>
            <person name="Daly M.J."/>
            <person name="Bennett G.N."/>
            <person name="Koonin E.V."/>
            <person name="Smith D.R."/>
        </authorList>
    </citation>
    <scope>NUCLEOTIDE SEQUENCE [LARGE SCALE GENOMIC DNA]</scope>
    <source>
        <strain evidence="3">ATCC 824 / DSM 792 / JCM 1419 / LMG 5710 / VKM B-1787</strain>
    </source>
</reference>
<keyword evidence="2" id="KW-0378">Hydrolase</keyword>
<dbReference type="AlphaFoldDB" id="Q97DU1"/>
<dbReference type="EMBL" id="AE001437">
    <property type="protein sequence ID" value="AAK81311.1"/>
    <property type="molecule type" value="Genomic_DNA"/>
</dbReference>